<feature type="region of interest" description="Disordered" evidence="1">
    <location>
        <begin position="76"/>
        <end position="98"/>
    </location>
</feature>
<feature type="region of interest" description="Disordered" evidence="1">
    <location>
        <begin position="199"/>
        <end position="221"/>
    </location>
</feature>
<accession>L1L1W6</accession>
<reference evidence="2 3" key="1">
    <citation type="submission" date="2012-11" db="EMBL/GenBank/DDBJ databases">
        <authorList>
            <person name="Huguet-Tapia J.C."/>
            <person name="Durkin A.S."/>
            <person name="Pettis G.S."/>
            <person name="Badger J.H."/>
        </authorList>
    </citation>
    <scope>NUCLEOTIDE SEQUENCE [LARGE SCALE GENOMIC DNA]</scope>
    <source>
        <strain evidence="2 3">91-03</strain>
    </source>
</reference>
<gene>
    <name evidence="2" type="ORF">STRIP9103_05942</name>
</gene>
<organism evidence="2 3">
    <name type="scientific">Streptomyces ipomoeae 91-03</name>
    <dbReference type="NCBI Taxonomy" id="698759"/>
    <lineage>
        <taxon>Bacteria</taxon>
        <taxon>Bacillati</taxon>
        <taxon>Actinomycetota</taxon>
        <taxon>Actinomycetes</taxon>
        <taxon>Kitasatosporales</taxon>
        <taxon>Streptomycetaceae</taxon>
        <taxon>Streptomyces</taxon>
    </lineage>
</organism>
<evidence type="ECO:0000313" key="2">
    <source>
        <dbReference type="EMBL" id="EKX66695.1"/>
    </source>
</evidence>
<dbReference type="Proteomes" id="UP000010411">
    <property type="component" value="Unassembled WGS sequence"/>
</dbReference>
<protein>
    <submittedName>
        <fullName evidence="2">Uncharacterized protein</fullName>
    </submittedName>
</protein>
<keyword evidence="3" id="KW-1185">Reference proteome</keyword>
<dbReference type="PATRIC" id="fig|698759.3.peg.2737"/>
<feature type="region of interest" description="Disordered" evidence="1">
    <location>
        <begin position="12"/>
        <end position="57"/>
    </location>
</feature>
<evidence type="ECO:0000313" key="3">
    <source>
        <dbReference type="Proteomes" id="UP000010411"/>
    </source>
</evidence>
<name>L1L1W6_9ACTN</name>
<proteinExistence type="predicted"/>
<sequence length="221" mass="23369">MASDHTTVALAARRRSLHRTSDRTAPAAIAFDRPTALDRPTTLERSTTLDRSTPRPRVQVSFNEFTGTMSWRTLGQPAYGTGPHHRAKSTPHPRTPEEAPWSARAAALRSAGLDPSRAPANGAAPIPTHPAVVRAALGVDAAALTPEQRQRHLARIGTLRSAVTADLAHGTGMPTAVASRLRSTTATPAHAHALTAHRATTVVSRPSTFTTQPGPAAGPRR</sequence>
<dbReference type="EMBL" id="AEJC01000199">
    <property type="protein sequence ID" value="EKX66695.1"/>
    <property type="molecule type" value="Genomic_DNA"/>
</dbReference>
<dbReference type="AlphaFoldDB" id="L1L1W6"/>
<evidence type="ECO:0000256" key="1">
    <source>
        <dbReference type="SAM" id="MobiDB-lite"/>
    </source>
</evidence>
<feature type="compositionally biased region" description="Polar residues" evidence="1">
    <location>
        <begin position="202"/>
        <end position="213"/>
    </location>
</feature>
<comment type="caution">
    <text evidence="2">The sequence shown here is derived from an EMBL/GenBank/DDBJ whole genome shotgun (WGS) entry which is preliminary data.</text>
</comment>